<sequence length="104" mass="11663">MIARWWPSSVTSAMCWISASGFPRNCSQAVSNISSFWPWILTCAIPVTEIGTPWLVYTVGLSTCSVIVLREILEIEKRTDRMKSIATGERNSLQNRSLAYLCTC</sequence>
<accession>A0A2M4D277</accession>
<protein>
    <submittedName>
        <fullName evidence="1">Putative secreted protein</fullName>
    </submittedName>
</protein>
<dbReference type="EMBL" id="GGFL01007481">
    <property type="protein sequence ID" value="MBW71659.1"/>
    <property type="molecule type" value="Transcribed_RNA"/>
</dbReference>
<dbReference type="AlphaFoldDB" id="A0A2M4D277"/>
<evidence type="ECO:0000313" key="1">
    <source>
        <dbReference type="EMBL" id="MBW71659.1"/>
    </source>
</evidence>
<name>A0A2M4D277_ANODA</name>
<reference evidence="1" key="1">
    <citation type="submission" date="2018-01" db="EMBL/GenBank/DDBJ databases">
        <title>An insight into the sialome of Amazonian anophelines.</title>
        <authorList>
            <person name="Ribeiro J.M."/>
            <person name="Scarpassa V."/>
            <person name="Calvo E."/>
        </authorList>
    </citation>
    <scope>NUCLEOTIDE SEQUENCE</scope>
</reference>
<organism evidence="1">
    <name type="scientific">Anopheles darlingi</name>
    <name type="common">Mosquito</name>
    <dbReference type="NCBI Taxonomy" id="43151"/>
    <lineage>
        <taxon>Eukaryota</taxon>
        <taxon>Metazoa</taxon>
        <taxon>Ecdysozoa</taxon>
        <taxon>Arthropoda</taxon>
        <taxon>Hexapoda</taxon>
        <taxon>Insecta</taxon>
        <taxon>Pterygota</taxon>
        <taxon>Neoptera</taxon>
        <taxon>Endopterygota</taxon>
        <taxon>Diptera</taxon>
        <taxon>Nematocera</taxon>
        <taxon>Culicoidea</taxon>
        <taxon>Culicidae</taxon>
        <taxon>Anophelinae</taxon>
        <taxon>Anopheles</taxon>
    </lineage>
</organism>
<proteinExistence type="predicted"/>